<proteinExistence type="predicted"/>
<name>A0ABT7GUY2_9ACTN</name>
<feature type="transmembrane region" description="Helical" evidence="6">
    <location>
        <begin position="21"/>
        <end position="44"/>
    </location>
</feature>
<evidence type="ECO:0000256" key="6">
    <source>
        <dbReference type="SAM" id="Phobius"/>
    </source>
</evidence>
<dbReference type="Pfam" id="PF13520">
    <property type="entry name" value="AA_permease_2"/>
    <property type="match status" value="1"/>
</dbReference>
<keyword evidence="8" id="KW-1185">Reference proteome</keyword>
<evidence type="ECO:0000256" key="3">
    <source>
        <dbReference type="ARBA" id="ARBA00022692"/>
    </source>
</evidence>
<dbReference type="PANTHER" id="PTHR42770:SF7">
    <property type="entry name" value="MEMBRANE PROTEIN"/>
    <property type="match status" value="1"/>
</dbReference>
<feature type="transmembrane region" description="Helical" evidence="6">
    <location>
        <begin position="165"/>
        <end position="183"/>
    </location>
</feature>
<organism evidence="7 8">
    <name type="scientific">Streptomyces katrae</name>
    <dbReference type="NCBI Taxonomy" id="68223"/>
    <lineage>
        <taxon>Bacteria</taxon>
        <taxon>Bacillati</taxon>
        <taxon>Actinomycetota</taxon>
        <taxon>Actinomycetes</taxon>
        <taxon>Kitasatosporales</taxon>
        <taxon>Streptomycetaceae</taxon>
        <taxon>Streptomyces</taxon>
    </lineage>
</organism>
<dbReference type="PANTHER" id="PTHR42770">
    <property type="entry name" value="AMINO ACID TRANSPORTER-RELATED"/>
    <property type="match status" value="1"/>
</dbReference>
<sequence>MGRRAGNGGGGELRGGVFGTFDAVVMAVGGCGPAYTLAATIPVLVATVGLAGPAVLLYCALPTIGIALAFRHLGRLDVNAGASYAWVARALHPFLGFLSGWALVVSATVFLVAATRPAGSAVLALVVPALAGRAGLATAVGAGLFVLMAVVVALGARIGPYARRIITGAQLALLLAFAVAALATDGHRTPFSLSWFGFGHFDAEHGFVAGALVAGVMYAGWDVESNLNEETRGGRRAFGLGGLISVVVSFAVFSLFTVATVRLIGVDAVRKNPDGFLSELGEAVWPGWGGRLLVLAVVLSTVATLETALLQATRTLFAMGRDGTVPSVFGRIHREWGTPAVATGWMAGVALLVVAVAATAGSGEQFVRDAVSGIGLHIAFYYALAGLSAVVAYRKVLFRSAGNLLFVGLWPLAGALFMGWVFVVSLPELTGSALAVGLGALALGLVPMGAAWLRDLPYFSPRPLDPGQPAVGGELHAAAHAGRRRDGVLSDF</sequence>
<evidence type="ECO:0000256" key="2">
    <source>
        <dbReference type="ARBA" id="ARBA00022475"/>
    </source>
</evidence>
<feature type="transmembrane region" description="Helical" evidence="6">
    <location>
        <begin position="91"/>
        <end position="114"/>
    </location>
</feature>
<dbReference type="EMBL" id="JASITI010000019">
    <property type="protein sequence ID" value="MDK9497407.1"/>
    <property type="molecule type" value="Genomic_DNA"/>
</dbReference>
<keyword evidence="5 6" id="KW-0472">Membrane</keyword>
<comment type="caution">
    <text evidence="7">The sequence shown here is derived from an EMBL/GenBank/DDBJ whole genome shotgun (WGS) entry which is preliminary data.</text>
</comment>
<comment type="subcellular location">
    <subcellularLocation>
        <location evidence="1">Cell membrane</location>
        <topology evidence="1">Multi-pass membrane protein</topology>
    </subcellularLocation>
</comment>
<dbReference type="PIRSF" id="PIRSF006060">
    <property type="entry name" value="AA_transporter"/>
    <property type="match status" value="1"/>
</dbReference>
<feature type="transmembrane region" description="Helical" evidence="6">
    <location>
        <begin position="134"/>
        <end position="153"/>
    </location>
</feature>
<feature type="transmembrane region" description="Helical" evidence="6">
    <location>
        <begin position="285"/>
        <end position="305"/>
    </location>
</feature>
<dbReference type="InterPro" id="IPR002293">
    <property type="entry name" value="AA/rel_permease1"/>
</dbReference>
<dbReference type="Proteomes" id="UP001223390">
    <property type="component" value="Unassembled WGS sequence"/>
</dbReference>
<keyword evidence="4 6" id="KW-1133">Transmembrane helix</keyword>
<feature type="transmembrane region" description="Helical" evidence="6">
    <location>
        <begin position="242"/>
        <end position="265"/>
    </location>
</feature>
<evidence type="ECO:0000313" key="7">
    <source>
        <dbReference type="EMBL" id="MDK9497407.1"/>
    </source>
</evidence>
<feature type="transmembrane region" description="Helical" evidence="6">
    <location>
        <begin position="374"/>
        <end position="393"/>
    </location>
</feature>
<feature type="transmembrane region" description="Helical" evidence="6">
    <location>
        <begin position="405"/>
        <end position="426"/>
    </location>
</feature>
<reference evidence="7 8" key="1">
    <citation type="submission" date="2023-05" db="EMBL/GenBank/DDBJ databases">
        <title>Sequencing and Assembly of Streptomyces sp. NP73.</title>
        <authorList>
            <person name="Konwar A.N."/>
            <person name="Saikia K."/>
            <person name="Thakur D."/>
        </authorList>
    </citation>
    <scope>NUCLEOTIDE SEQUENCE [LARGE SCALE GENOMIC DNA]</scope>
    <source>
        <strain evidence="7 8">NP73</strain>
    </source>
</reference>
<accession>A0ABT7GUY2</accession>
<evidence type="ECO:0000256" key="4">
    <source>
        <dbReference type="ARBA" id="ARBA00022989"/>
    </source>
</evidence>
<feature type="transmembrane region" description="Helical" evidence="6">
    <location>
        <begin position="203"/>
        <end position="221"/>
    </location>
</feature>
<dbReference type="RefSeq" id="WP_285343206.1">
    <property type="nucleotide sequence ID" value="NZ_JASITI010000019.1"/>
</dbReference>
<evidence type="ECO:0000313" key="8">
    <source>
        <dbReference type="Proteomes" id="UP001223390"/>
    </source>
</evidence>
<protein>
    <submittedName>
        <fullName evidence="7">APC family permease</fullName>
    </submittedName>
</protein>
<feature type="transmembrane region" description="Helical" evidence="6">
    <location>
        <begin position="432"/>
        <end position="453"/>
    </location>
</feature>
<gene>
    <name evidence="7" type="ORF">QEZ40_002065</name>
</gene>
<evidence type="ECO:0000256" key="5">
    <source>
        <dbReference type="ARBA" id="ARBA00023136"/>
    </source>
</evidence>
<feature type="transmembrane region" description="Helical" evidence="6">
    <location>
        <begin position="50"/>
        <end position="70"/>
    </location>
</feature>
<keyword evidence="3 6" id="KW-0812">Transmembrane</keyword>
<feature type="transmembrane region" description="Helical" evidence="6">
    <location>
        <begin position="340"/>
        <end position="362"/>
    </location>
</feature>
<keyword evidence="2" id="KW-1003">Cell membrane</keyword>
<dbReference type="Gene3D" id="1.20.1740.10">
    <property type="entry name" value="Amino acid/polyamine transporter I"/>
    <property type="match status" value="1"/>
</dbReference>
<evidence type="ECO:0000256" key="1">
    <source>
        <dbReference type="ARBA" id="ARBA00004651"/>
    </source>
</evidence>
<dbReference type="InterPro" id="IPR050367">
    <property type="entry name" value="APC_superfamily"/>
</dbReference>